<dbReference type="InterPro" id="IPR051158">
    <property type="entry name" value="Metallophosphoesterase_sf"/>
</dbReference>
<dbReference type="GO" id="GO:0046872">
    <property type="term" value="F:metal ion binding"/>
    <property type="evidence" value="ECO:0007669"/>
    <property type="project" value="UniProtKB-KW"/>
</dbReference>
<keyword evidence="6" id="KW-1185">Reference proteome</keyword>
<dbReference type="AlphaFoldDB" id="A0A1M6PC57"/>
<dbReference type="InterPro" id="IPR029052">
    <property type="entry name" value="Metallo-depent_PP-like"/>
</dbReference>
<dbReference type="GO" id="GO:0009245">
    <property type="term" value="P:lipid A biosynthetic process"/>
    <property type="evidence" value="ECO:0007669"/>
    <property type="project" value="TreeGrafter"/>
</dbReference>
<dbReference type="PANTHER" id="PTHR31302">
    <property type="entry name" value="TRANSMEMBRANE PROTEIN WITH METALLOPHOSPHOESTERASE DOMAIN-RELATED"/>
    <property type="match status" value="1"/>
</dbReference>
<organism evidence="5 6">
    <name type="scientific">Clostridium cavendishii DSM 21758</name>
    <dbReference type="NCBI Taxonomy" id="1121302"/>
    <lineage>
        <taxon>Bacteria</taxon>
        <taxon>Bacillati</taxon>
        <taxon>Bacillota</taxon>
        <taxon>Clostridia</taxon>
        <taxon>Eubacteriales</taxon>
        <taxon>Clostridiaceae</taxon>
        <taxon>Clostridium</taxon>
    </lineage>
</organism>
<keyword evidence="2" id="KW-0378">Hydrolase</keyword>
<name>A0A1M6PC57_9CLOT</name>
<sequence>MVKYILVAIFIIILITIFIYYENNVIDETKVNIINKKIPKNFNGYKIIHISDLHSKSFGYKQKRLVDRIKSNRPDLIFITGDFVDSRNYDEKPCLALIKEIKNIAPIYYVTGNHESRSGKSKEFCNKLSKFGVNILLDKYEYISLGEDRLNIFGIFDASVKIRDSKREIETRVNEKLDKIKGIRETELRILLAHRPEYFKNYKEAGFDIIFSGHAHGGQWRLPIIGGLMAPAQGWFPKYTSGVHVEDGKQLIISRGLGNSAFPIRLFNHPELIIVNLKDK</sequence>
<evidence type="ECO:0000259" key="4">
    <source>
        <dbReference type="Pfam" id="PF00149"/>
    </source>
</evidence>
<dbReference type="InterPro" id="IPR004843">
    <property type="entry name" value="Calcineurin-like_PHP"/>
</dbReference>
<reference evidence="5 6" key="1">
    <citation type="submission" date="2016-11" db="EMBL/GenBank/DDBJ databases">
        <authorList>
            <person name="Jaros S."/>
            <person name="Januszkiewicz K."/>
            <person name="Wedrychowicz H."/>
        </authorList>
    </citation>
    <scope>NUCLEOTIDE SEQUENCE [LARGE SCALE GENOMIC DNA]</scope>
    <source>
        <strain evidence="5 6">DSM 21758</strain>
    </source>
</reference>
<keyword evidence="3" id="KW-0472">Membrane</keyword>
<dbReference type="SUPFAM" id="SSF56300">
    <property type="entry name" value="Metallo-dependent phosphatases"/>
    <property type="match status" value="1"/>
</dbReference>
<dbReference type="CDD" id="cd07385">
    <property type="entry name" value="MPP_YkuE_C"/>
    <property type="match status" value="1"/>
</dbReference>
<protein>
    <recommendedName>
        <fullName evidence="4">Calcineurin-like phosphoesterase domain-containing protein</fullName>
    </recommendedName>
</protein>
<dbReference type="OrthoDB" id="9780884at2"/>
<feature type="transmembrane region" description="Helical" evidence="3">
    <location>
        <begin position="5"/>
        <end position="21"/>
    </location>
</feature>
<dbReference type="EMBL" id="FQZB01000013">
    <property type="protein sequence ID" value="SHK05452.1"/>
    <property type="molecule type" value="Genomic_DNA"/>
</dbReference>
<dbReference type="Proteomes" id="UP000184310">
    <property type="component" value="Unassembled WGS sequence"/>
</dbReference>
<evidence type="ECO:0000256" key="3">
    <source>
        <dbReference type="SAM" id="Phobius"/>
    </source>
</evidence>
<evidence type="ECO:0000256" key="1">
    <source>
        <dbReference type="ARBA" id="ARBA00022723"/>
    </source>
</evidence>
<dbReference type="Pfam" id="PF00149">
    <property type="entry name" value="Metallophos"/>
    <property type="match status" value="1"/>
</dbReference>
<feature type="domain" description="Calcineurin-like phosphoesterase" evidence="4">
    <location>
        <begin position="46"/>
        <end position="217"/>
    </location>
</feature>
<gene>
    <name evidence="5" type="ORF">SAMN02745163_03103</name>
</gene>
<keyword evidence="1" id="KW-0479">Metal-binding</keyword>
<dbReference type="Gene3D" id="3.60.21.10">
    <property type="match status" value="1"/>
</dbReference>
<proteinExistence type="predicted"/>
<dbReference type="GO" id="GO:0008758">
    <property type="term" value="F:UDP-2,3-diacylglucosamine hydrolase activity"/>
    <property type="evidence" value="ECO:0007669"/>
    <property type="project" value="TreeGrafter"/>
</dbReference>
<evidence type="ECO:0000256" key="2">
    <source>
        <dbReference type="ARBA" id="ARBA00022801"/>
    </source>
</evidence>
<keyword evidence="3" id="KW-0812">Transmembrane</keyword>
<dbReference type="PANTHER" id="PTHR31302:SF31">
    <property type="entry name" value="PHOSPHODIESTERASE YAEI"/>
    <property type="match status" value="1"/>
</dbReference>
<evidence type="ECO:0000313" key="6">
    <source>
        <dbReference type="Proteomes" id="UP000184310"/>
    </source>
</evidence>
<keyword evidence="3" id="KW-1133">Transmembrane helix</keyword>
<evidence type="ECO:0000313" key="5">
    <source>
        <dbReference type="EMBL" id="SHK05452.1"/>
    </source>
</evidence>
<dbReference type="GO" id="GO:0016020">
    <property type="term" value="C:membrane"/>
    <property type="evidence" value="ECO:0007669"/>
    <property type="project" value="GOC"/>
</dbReference>
<accession>A0A1M6PC57</accession>
<dbReference type="STRING" id="1121302.SAMN02745163_03103"/>